<evidence type="ECO:0000313" key="2">
    <source>
        <dbReference type="Proteomes" id="UP001246858"/>
    </source>
</evidence>
<name>A0ACC6L2J1_9SPHI</name>
<keyword evidence="2" id="KW-1185">Reference proteome</keyword>
<dbReference type="Proteomes" id="UP001246858">
    <property type="component" value="Unassembled WGS sequence"/>
</dbReference>
<protein>
    <submittedName>
        <fullName evidence="1">NADPH-dependent ferric siderophore reductase</fullName>
    </submittedName>
</protein>
<proteinExistence type="predicted"/>
<dbReference type="EMBL" id="JAVDTF010000004">
    <property type="protein sequence ID" value="MDR6785630.1"/>
    <property type="molecule type" value="Genomic_DNA"/>
</dbReference>
<evidence type="ECO:0000313" key="1">
    <source>
        <dbReference type="EMBL" id="MDR6785630.1"/>
    </source>
</evidence>
<comment type="caution">
    <text evidence="1">The sequence shown here is derived from an EMBL/GenBank/DDBJ whole genome shotgun (WGS) entry which is preliminary data.</text>
</comment>
<sequence length="253" mass="28953">MEIQKKIIRSVFSVAEKKYLTPHYIRILFAMTETQMEDFRNITIGANNKIFIPVKGAAEEVTLRRTYTTRNIDWKTQTLWIDFVAHGDNSPASAWAINAQKGDTLEIAMKDSKRPLVPERDNYLLIGDMTAMPVIAAILEQLPAHAKAEVILEVYHNQDEMNLVSKADVTLTWLHNRELDHSSRLADTVKSNPLPLSHSFVFIAAESDAVKELKTYFRDKHSWGKENCSITSYWKRGRSEDESGNERAMERQG</sequence>
<organism evidence="1 2">
    <name type="scientific">Pedobacter africanus</name>
    <dbReference type="NCBI Taxonomy" id="151894"/>
    <lineage>
        <taxon>Bacteria</taxon>
        <taxon>Pseudomonadati</taxon>
        <taxon>Bacteroidota</taxon>
        <taxon>Sphingobacteriia</taxon>
        <taxon>Sphingobacteriales</taxon>
        <taxon>Sphingobacteriaceae</taxon>
        <taxon>Pedobacter</taxon>
    </lineage>
</organism>
<reference evidence="1" key="1">
    <citation type="submission" date="2023-07" db="EMBL/GenBank/DDBJ databases">
        <title>Sorghum-associated microbial communities from plants grown in Nebraska, USA.</title>
        <authorList>
            <person name="Schachtman D."/>
        </authorList>
    </citation>
    <scope>NUCLEOTIDE SEQUENCE</scope>
    <source>
        <strain evidence="1">2697</strain>
    </source>
</reference>
<accession>A0ACC6L2J1</accession>
<gene>
    <name evidence="1" type="ORF">J2X78_004215</name>
</gene>